<keyword evidence="10" id="KW-1185">Reference proteome</keyword>
<proteinExistence type="inferred from homology"/>
<comment type="subcellular location">
    <subcellularLocation>
        <location evidence="1">Cell outer membrane</location>
    </subcellularLocation>
</comment>
<keyword evidence="5" id="KW-0998">Cell outer membrane</keyword>
<evidence type="ECO:0000313" key="8">
    <source>
        <dbReference type="EMBL" id="ERJ57890.1"/>
    </source>
</evidence>
<dbReference type="Gene3D" id="1.25.40.390">
    <property type="match status" value="1"/>
</dbReference>
<dbReference type="OrthoDB" id="5694214at2"/>
<dbReference type="eggNOG" id="COG0457">
    <property type="taxonomic scope" value="Bacteria"/>
</dbReference>
<dbReference type="Pfam" id="PF14322">
    <property type="entry name" value="SusD-like_3"/>
    <property type="match status" value="1"/>
</dbReference>
<dbReference type="AlphaFoldDB" id="U2HRG6"/>
<sequence>MKFKYFSVFIVVSLVFTSCEKFLERGQLTAENDDTAWTTEAKVRLYANKYYTDYFVGYGAGFTTTDALLESYTKSDDILSEGTQADFLNSVPVDKKWKYENVRSINIMIDRVENRMSNILAADAYSHWLGIGKFFRAMAYVKLVNEFGDVPYYDKPIDETDVEQLYKQRTPRNEVMDAVYDDMKFAFENVRVDDGKQNVNRYIVAGFISRMSLAEGAWQKYYYKNNERAKKFFELAKSAGDYVINSGKYAISTPYREQFTSDNIENNKDILLSRTYNAAIAVQHSIASKSNLTEIRTNGPTTDLIKSYLCTDGQVWQNSTAPEADNFEVEKMMGTRDPRFEATFHYNTSDKNRASYLYVTKFLPRTEQNSVASGKPSSPNFQGANNTTAAPILRYAEVLLNWIEAKAELELLGEGAVAQVDIDQSINKIRQRPLGGAPAYVKQVADMKLNALPHDPDRDISVTPLLWEIRRERRVEMTFEYSRLEDLKRWSKLEYMEMSRNPDILSGAWVNFPAKFPNNITNDVAVIKMDGTVVKYDGDKTKMIGFYRNLKAKPRIEFIGLSNTNPYLAPVGLNQIDFYKTRGYVLKQTEGWPQN</sequence>
<dbReference type="InterPro" id="IPR012944">
    <property type="entry name" value="SusD_RagB_dom"/>
</dbReference>
<evidence type="ECO:0008006" key="11">
    <source>
        <dbReference type="Google" id="ProtNLM"/>
    </source>
</evidence>
<name>U2HRG6_9SPHI</name>
<comment type="similarity">
    <text evidence="2">Belongs to the SusD family.</text>
</comment>
<dbReference type="EMBL" id="ATDL01000021">
    <property type="protein sequence ID" value="ERJ57890.1"/>
    <property type="molecule type" value="Genomic_DNA"/>
</dbReference>
<dbReference type="PROSITE" id="PS51257">
    <property type="entry name" value="PROKAR_LIPOPROTEIN"/>
    <property type="match status" value="1"/>
</dbReference>
<evidence type="ECO:0000259" key="6">
    <source>
        <dbReference type="Pfam" id="PF07980"/>
    </source>
</evidence>
<evidence type="ECO:0000256" key="5">
    <source>
        <dbReference type="ARBA" id="ARBA00023237"/>
    </source>
</evidence>
<reference evidence="8 10" key="1">
    <citation type="journal article" date="2013" name="Genome Announc.">
        <title>The Draft Genome Sequence of Sphingomonas paucimobilis Strain HER1398 (Proteobacteria), Host to the Giant PAU Phage, Indicates That It Is a Member of the Genus Sphingobacterium (Bacteroidetes).</title>
        <authorList>
            <person name="White R.A.III."/>
            <person name="Suttle C.A."/>
        </authorList>
    </citation>
    <scope>NUCLEOTIDE SEQUENCE [LARGE SCALE GENOMIC DNA]</scope>
    <source>
        <strain evidence="8 10">HER1398</strain>
    </source>
</reference>
<evidence type="ECO:0000313" key="10">
    <source>
        <dbReference type="Proteomes" id="UP000016584"/>
    </source>
</evidence>
<dbReference type="EMBL" id="ATDL01000007">
    <property type="protein sequence ID" value="ERJ60341.1"/>
    <property type="molecule type" value="Genomic_DNA"/>
</dbReference>
<gene>
    <name evidence="8" type="ORF">M472_03830</name>
    <name evidence="9" type="ORF">M472_16400</name>
</gene>
<feature type="domain" description="SusD-like N-terminal" evidence="7">
    <location>
        <begin position="98"/>
        <end position="212"/>
    </location>
</feature>
<evidence type="ECO:0000256" key="3">
    <source>
        <dbReference type="ARBA" id="ARBA00022729"/>
    </source>
</evidence>
<dbReference type="RefSeq" id="WP_021069481.1">
    <property type="nucleotide sequence ID" value="NZ_ATDL01000007.1"/>
</dbReference>
<organism evidence="8 10">
    <name type="scientific">Sphingobacterium paucimobilis HER1398</name>
    <dbReference type="NCBI Taxonomy" id="1346330"/>
    <lineage>
        <taxon>Bacteria</taxon>
        <taxon>Pseudomonadati</taxon>
        <taxon>Bacteroidota</taxon>
        <taxon>Sphingobacteriia</taxon>
        <taxon>Sphingobacteriales</taxon>
        <taxon>Sphingobacteriaceae</taxon>
        <taxon>Sphingobacterium</taxon>
    </lineage>
</organism>
<dbReference type="InterPro" id="IPR033985">
    <property type="entry name" value="SusD-like_N"/>
</dbReference>
<keyword evidence="4" id="KW-0472">Membrane</keyword>
<dbReference type="SUPFAM" id="SSF48452">
    <property type="entry name" value="TPR-like"/>
    <property type="match status" value="1"/>
</dbReference>
<evidence type="ECO:0000256" key="1">
    <source>
        <dbReference type="ARBA" id="ARBA00004442"/>
    </source>
</evidence>
<evidence type="ECO:0000256" key="2">
    <source>
        <dbReference type="ARBA" id="ARBA00006275"/>
    </source>
</evidence>
<dbReference type="Proteomes" id="UP000016584">
    <property type="component" value="Unassembled WGS sequence"/>
</dbReference>
<accession>U2HRG6</accession>
<dbReference type="STRING" id="1346330.M472_03830"/>
<evidence type="ECO:0000256" key="4">
    <source>
        <dbReference type="ARBA" id="ARBA00023136"/>
    </source>
</evidence>
<evidence type="ECO:0000259" key="7">
    <source>
        <dbReference type="Pfam" id="PF14322"/>
    </source>
</evidence>
<comment type="caution">
    <text evidence="8">The sequence shown here is derived from an EMBL/GenBank/DDBJ whole genome shotgun (WGS) entry which is preliminary data.</text>
</comment>
<evidence type="ECO:0000313" key="9">
    <source>
        <dbReference type="EMBL" id="ERJ60341.1"/>
    </source>
</evidence>
<dbReference type="InterPro" id="IPR011990">
    <property type="entry name" value="TPR-like_helical_dom_sf"/>
</dbReference>
<protein>
    <recommendedName>
        <fullName evidence="11">RagB/SusD domain-containing protein</fullName>
    </recommendedName>
</protein>
<dbReference type="PATRIC" id="fig|1346330.5.peg.1302"/>
<dbReference type="GO" id="GO:0009279">
    <property type="term" value="C:cell outer membrane"/>
    <property type="evidence" value="ECO:0007669"/>
    <property type="project" value="UniProtKB-SubCell"/>
</dbReference>
<feature type="domain" description="RagB/SusD" evidence="6">
    <location>
        <begin position="292"/>
        <end position="552"/>
    </location>
</feature>
<keyword evidence="3" id="KW-0732">Signal</keyword>
<dbReference type="Pfam" id="PF07980">
    <property type="entry name" value="SusD_RagB"/>
    <property type="match status" value="1"/>
</dbReference>